<organism evidence="4 5">
    <name type="scientific">Pseudomonas zhanjiangensis</name>
    <dbReference type="NCBI Taxonomy" id="3239015"/>
    <lineage>
        <taxon>Bacteria</taxon>
        <taxon>Pseudomonadati</taxon>
        <taxon>Pseudomonadota</taxon>
        <taxon>Gammaproteobacteria</taxon>
        <taxon>Pseudomonadales</taxon>
        <taxon>Pseudomonadaceae</taxon>
        <taxon>Pseudomonas</taxon>
    </lineage>
</organism>
<sequence>MYESLVNFPGGLLAEFERLQQELQQEFANVGRPGSIRALASGAFPAINVASTPTSIEVYAFAPGVDPAKLDLQIEQGLLSISGEREADAPEDNGTLSTYANERFSGRFKRTISLSKDADPDKVEARYRDGVLHITVARQAAAQPKRITIQ</sequence>
<dbReference type="InterPro" id="IPR002068">
    <property type="entry name" value="A-crystallin/Hsp20_dom"/>
</dbReference>
<reference evidence="4 5" key="1">
    <citation type="submission" date="2024-07" db="EMBL/GenBank/DDBJ databases">
        <authorList>
            <person name="Li M."/>
        </authorList>
    </citation>
    <scope>NUCLEOTIDE SEQUENCE [LARGE SCALE GENOMIC DNA]</scope>
    <source>
        <strain evidence="4 5">25A3E</strain>
    </source>
</reference>
<dbReference type="InterPro" id="IPR031107">
    <property type="entry name" value="Small_HSP"/>
</dbReference>
<evidence type="ECO:0000256" key="2">
    <source>
        <dbReference type="RuleBase" id="RU003616"/>
    </source>
</evidence>
<dbReference type="CDD" id="cd06464">
    <property type="entry name" value="ACD_sHsps-like"/>
    <property type="match status" value="1"/>
</dbReference>
<comment type="caution">
    <text evidence="4">The sequence shown here is derived from an EMBL/GenBank/DDBJ whole genome shotgun (WGS) entry which is preliminary data.</text>
</comment>
<name>A0ABV3YU26_9PSED</name>
<keyword evidence="5" id="KW-1185">Reference proteome</keyword>
<proteinExistence type="inferred from homology"/>
<dbReference type="PROSITE" id="PS01031">
    <property type="entry name" value="SHSP"/>
    <property type="match status" value="1"/>
</dbReference>
<dbReference type="SUPFAM" id="SSF49764">
    <property type="entry name" value="HSP20-like chaperones"/>
    <property type="match status" value="1"/>
</dbReference>
<evidence type="ECO:0000313" key="4">
    <source>
        <dbReference type="EMBL" id="MEX6502609.1"/>
    </source>
</evidence>
<evidence type="ECO:0000313" key="5">
    <source>
        <dbReference type="Proteomes" id="UP001560296"/>
    </source>
</evidence>
<dbReference type="Pfam" id="PF00011">
    <property type="entry name" value="HSP20"/>
    <property type="match status" value="1"/>
</dbReference>
<dbReference type="InterPro" id="IPR008978">
    <property type="entry name" value="HSP20-like_chaperone"/>
</dbReference>
<protein>
    <submittedName>
        <fullName evidence="4">Hsp20/alpha crystallin family protein</fullName>
    </submittedName>
</protein>
<comment type="similarity">
    <text evidence="1 2">Belongs to the small heat shock protein (HSP20) family.</text>
</comment>
<dbReference type="Gene3D" id="2.60.40.790">
    <property type="match status" value="1"/>
</dbReference>
<feature type="domain" description="SHSP" evidence="3">
    <location>
        <begin position="38"/>
        <end position="150"/>
    </location>
</feature>
<gene>
    <name evidence="4" type="ORF">AB5S05_11085</name>
</gene>
<evidence type="ECO:0000259" key="3">
    <source>
        <dbReference type="PROSITE" id="PS01031"/>
    </source>
</evidence>
<dbReference type="Proteomes" id="UP001560296">
    <property type="component" value="Unassembled WGS sequence"/>
</dbReference>
<evidence type="ECO:0000256" key="1">
    <source>
        <dbReference type="PROSITE-ProRule" id="PRU00285"/>
    </source>
</evidence>
<dbReference type="RefSeq" id="WP_369287576.1">
    <property type="nucleotide sequence ID" value="NZ_JBFTEG010000007.1"/>
</dbReference>
<dbReference type="PANTHER" id="PTHR11527">
    <property type="entry name" value="HEAT-SHOCK PROTEIN 20 FAMILY MEMBER"/>
    <property type="match status" value="1"/>
</dbReference>
<accession>A0ABV3YU26</accession>
<dbReference type="EMBL" id="JBFTEG010000007">
    <property type="protein sequence ID" value="MEX6502609.1"/>
    <property type="molecule type" value="Genomic_DNA"/>
</dbReference>